<feature type="active site" description="Proton donor" evidence="6">
    <location>
        <position position="179"/>
    </location>
</feature>
<dbReference type="PANTHER" id="PTHR10091:SF0">
    <property type="entry name" value="GALACTOSE MUTAROTASE"/>
    <property type="match status" value="1"/>
</dbReference>
<organism evidence="9 10">
    <name type="scientific">Oceanobacillus bengalensis</name>
    <dbReference type="NCBI Taxonomy" id="1435466"/>
    <lineage>
        <taxon>Bacteria</taxon>
        <taxon>Bacillati</taxon>
        <taxon>Bacillota</taxon>
        <taxon>Bacilli</taxon>
        <taxon>Bacillales</taxon>
        <taxon>Bacillaceae</taxon>
        <taxon>Oceanobacillus</taxon>
    </lineage>
</organism>
<keyword evidence="3 5" id="KW-0413">Isomerase</keyword>
<feature type="binding site" evidence="7">
    <location>
        <position position="252"/>
    </location>
    <ligand>
        <name>beta-D-galactose</name>
        <dbReference type="ChEBI" id="CHEBI:27667"/>
    </ligand>
</feature>
<dbReference type="InterPro" id="IPR011013">
    <property type="entry name" value="Gal_mutarotase_sf_dom"/>
</dbReference>
<dbReference type="UniPathway" id="UPA00242"/>
<dbReference type="PIRSF" id="PIRSF005096">
    <property type="entry name" value="GALM"/>
    <property type="match status" value="1"/>
</dbReference>
<protein>
    <recommendedName>
        <fullName evidence="5">Aldose 1-epimerase</fullName>
        <ecNumber evidence="5">5.1.3.3</ecNumber>
    </recommendedName>
</protein>
<gene>
    <name evidence="9" type="ORF">D8M05_09200</name>
</gene>
<comment type="pathway">
    <text evidence="1 5">Carbohydrate metabolism; hexose metabolism.</text>
</comment>
<dbReference type="OrthoDB" id="9779408at2"/>
<dbReference type="InterPro" id="IPR015443">
    <property type="entry name" value="Aldose_1-epimerase"/>
</dbReference>
<keyword evidence="10" id="KW-1185">Reference proteome</keyword>
<dbReference type="AlphaFoldDB" id="A0A494YZT2"/>
<evidence type="ECO:0000256" key="4">
    <source>
        <dbReference type="ARBA" id="ARBA00023277"/>
    </source>
</evidence>
<evidence type="ECO:0000313" key="10">
    <source>
        <dbReference type="Proteomes" id="UP000281813"/>
    </source>
</evidence>
<dbReference type="Proteomes" id="UP000281813">
    <property type="component" value="Unassembled WGS sequence"/>
</dbReference>
<comment type="catalytic activity">
    <reaction evidence="5">
        <text>alpha-D-glucose = beta-D-glucose</text>
        <dbReference type="Rhea" id="RHEA:10264"/>
        <dbReference type="ChEBI" id="CHEBI:15903"/>
        <dbReference type="ChEBI" id="CHEBI:17925"/>
        <dbReference type="EC" id="5.1.3.3"/>
    </reaction>
</comment>
<dbReference type="GO" id="GO:0005737">
    <property type="term" value="C:cytoplasm"/>
    <property type="evidence" value="ECO:0007669"/>
    <property type="project" value="TreeGrafter"/>
</dbReference>
<dbReference type="Gene3D" id="2.70.98.10">
    <property type="match status" value="1"/>
</dbReference>
<feature type="active site" description="Proton acceptor" evidence="6">
    <location>
        <position position="313"/>
    </location>
</feature>
<dbReference type="Pfam" id="PF01263">
    <property type="entry name" value="Aldose_epim"/>
    <property type="match status" value="1"/>
</dbReference>
<dbReference type="EC" id="5.1.3.3" evidence="5"/>
<dbReference type="GO" id="GO:0004034">
    <property type="term" value="F:aldose 1-epimerase activity"/>
    <property type="evidence" value="ECO:0007669"/>
    <property type="project" value="UniProtKB-EC"/>
</dbReference>
<dbReference type="GO" id="GO:0033499">
    <property type="term" value="P:galactose catabolic process via UDP-galactose, Leloir pathway"/>
    <property type="evidence" value="ECO:0007669"/>
    <property type="project" value="TreeGrafter"/>
</dbReference>
<proteinExistence type="inferred from homology"/>
<evidence type="ECO:0000256" key="8">
    <source>
        <dbReference type="PIRSR" id="PIRSR005096-3"/>
    </source>
</evidence>
<dbReference type="PANTHER" id="PTHR10091">
    <property type="entry name" value="ALDOSE-1-EPIMERASE"/>
    <property type="match status" value="1"/>
</dbReference>
<reference evidence="9 10" key="1">
    <citation type="journal article" date="2015" name="Antonie Van Leeuwenhoek">
        <title>Oceanobacillus bengalensis sp. nov., a bacterium isolated from seawater of the Bay of Bengal.</title>
        <authorList>
            <person name="Yongchang O."/>
            <person name="Xiang W."/>
            <person name="Wang G."/>
        </authorList>
    </citation>
    <scope>NUCLEOTIDE SEQUENCE [LARGE SCALE GENOMIC DNA]</scope>
    <source>
        <strain evidence="9 10">MCCC 1K00260</strain>
    </source>
</reference>
<dbReference type="GO" id="GO:0030246">
    <property type="term" value="F:carbohydrate binding"/>
    <property type="evidence" value="ECO:0007669"/>
    <property type="project" value="InterPro"/>
</dbReference>
<comment type="caution">
    <text evidence="9">The sequence shown here is derived from an EMBL/GenBank/DDBJ whole genome shotgun (WGS) entry which is preliminary data.</text>
</comment>
<dbReference type="InterPro" id="IPR014718">
    <property type="entry name" value="GH-type_carb-bd"/>
</dbReference>
<dbReference type="RefSeq" id="WP_121130999.1">
    <property type="nucleotide sequence ID" value="NZ_JBHUFK010000002.1"/>
</dbReference>
<feature type="binding site" evidence="8">
    <location>
        <begin position="179"/>
        <end position="181"/>
    </location>
    <ligand>
        <name>beta-D-galactose</name>
        <dbReference type="ChEBI" id="CHEBI:27667"/>
    </ligand>
</feature>
<dbReference type="EMBL" id="RBZO01000012">
    <property type="protein sequence ID" value="RKQ15674.1"/>
    <property type="molecule type" value="Genomic_DNA"/>
</dbReference>
<dbReference type="InterPro" id="IPR047215">
    <property type="entry name" value="Galactose_mutarotase-like"/>
</dbReference>
<evidence type="ECO:0000256" key="1">
    <source>
        <dbReference type="ARBA" id="ARBA00005028"/>
    </source>
</evidence>
<evidence type="ECO:0000256" key="7">
    <source>
        <dbReference type="PIRSR" id="PIRSR005096-2"/>
    </source>
</evidence>
<evidence type="ECO:0000256" key="2">
    <source>
        <dbReference type="ARBA" id="ARBA00006206"/>
    </source>
</evidence>
<dbReference type="NCBIfam" id="NF008277">
    <property type="entry name" value="PRK11055.1"/>
    <property type="match status" value="1"/>
</dbReference>
<sequence length="352" mass="39222">MKIDIKEVKPTNDQVWKKATLMNDHGMTVSLLNYGGIITEILVPDKDGKTENVVLAYKNLEQYLTNPGYLGAIVGRVAGRIPGAAFELNGKTYQLESNEDEHCLHGGANGFNHALWEIEPKALSDEVMVKLIHKSADGEGGFPGNVEAEVTYTLNNQNQLIINYTAYTDQMTPLTLTNHTYFNLSGDTKSTINRHEVTMDSEQFVELDEELIPTGKLLNVQGTTFDFRNGRRLEDGFNDDFIQNQVAGCGYDHYFIFANEKEEKAIVKDENSGRKLTIKTNQPGVVMYTSNNLVEGLELTEGVTKKYLGLCLETQGSPASLHHKGFPNIIREEGEVNKTQTIFSFGVESNDE</sequence>
<comment type="similarity">
    <text evidence="2 5">Belongs to the aldose epimerase family.</text>
</comment>
<evidence type="ECO:0000313" key="9">
    <source>
        <dbReference type="EMBL" id="RKQ15674.1"/>
    </source>
</evidence>
<dbReference type="InterPro" id="IPR008183">
    <property type="entry name" value="Aldose_1/G6P_1-epimerase"/>
</dbReference>
<evidence type="ECO:0000256" key="6">
    <source>
        <dbReference type="PIRSR" id="PIRSR005096-1"/>
    </source>
</evidence>
<evidence type="ECO:0000256" key="3">
    <source>
        <dbReference type="ARBA" id="ARBA00023235"/>
    </source>
</evidence>
<name>A0A494YZT2_9BACI</name>
<dbReference type="CDD" id="cd09019">
    <property type="entry name" value="galactose_mutarotase_like"/>
    <property type="match status" value="1"/>
</dbReference>
<dbReference type="GO" id="GO:0006006">
    <property type="term" value="P:glucose metabolic process"/>
    <property type="evidence" value="ECO:0007669"/>
    <property type="project" value="TreeGrafter"/>
</dbReference>
<dbReference type="SUPFAM" id="SSF74650">
    <property type="entry name" value="Galactose mutarotase-like"/>
    <property type="match status" value="1"/>
</dbReference>
<evidence type="ECO:0000256" key="5">
    <source>
        <dbReference type="PIRNR" id="PIRNR005096"/>
    </source>
</evidence>
<keyword evidence="4 5" id="KW-0119">Carbohydrate metabolism</keyword>
<accession>A0A494YZT2</accession>